<keyword evidence="2" id="KW-1185">Reference proteome</keyword>
<dbReference type="OrthoDB" id="3848264at2"/>
<dbReference type="EMBL" id="CM001484">
    <property type="protein sequence ID" value="EIE99789.1"/>
    <property type="molecule type" value="Genomic_DNA"/>
</dbReference>
<evidence type="ECO:0000313" key="1">
    <source>
        <dbReference type="EMBL" id="EIE99789.1"/>
    </source>
</evidence>
<reference evidence="2" key="2">
    <citation type="submission" date="2012-01" db="EMBL/GenBank/DDBJ databases">
        <title>Noncontiguous Finished sequence of chromosome of Saccharomonospora glauca K62.</title>
        <authorList>
            <consortium name="US DOE Joint Genome Institute"/>
            <person name="Lucas S."/>
            <person name="Han J."/>
            <person name="Lapidus A."/>
            <person name="Cheng J.-F."/>
            <person name="Goodwin L."/>
            <person name="Pitluck S."/>
            <person name="Peters L."/>
            <person name="Mikhailova N."/>
            <person name="Held B."/>
            <person name="Detter J.C."/>
            <person name="Han C."/>
            <person name="Tapia R."/>
            <person name="Land M."/>
            <person name="Hauser L."/>
            <person name="Kyrpides N."/>
            <person name="Ivanova N."/>
            <person name="Pagani I."/>
            <person name="Brambilla E.-M."/>
            <person name="Klenk H.-P."/>
            <person name="Woyke T."/>
        </authorList>
    </citation>
    <scope>NUCLEOTIDE SEQUENCE [LARGE SCALE GENOMIC DNA]</scope>
    <source>
        <strain evidence="2">K62</strain>
    </source>
</reference>
<dbReference type="Proteomes" id="UP000005087">
    <property type="component" value="Chromosome"/>
</dbReference>
<name>I1D4B5_9PSEU</name>
<dbReference type="RefSeq" id="WP_005465491.1">
    <property type="nucleotide sequence ID" value="NZ_CM001484.1"/>
</dbReference>
<reference evidence="1 2" key="1">
    <citation type="submission" date="2011-09" db="EMBL/GenBank/DDBJ databases">
        <authorList>
            <consortium name="US DOE Joint Genome Institute (JGI-PGF)"/>
            <person name="Lucas S."/>
            <person name="Han J."/>
            <person name="Lapidus A."/>
            <person name="Cheng J.-F."/>
            <person name="Goodwin L."/>
            <person name="Pitluck S."/>
            <person name="Peters L."/>
            <person name="Land M.L."/>
            <person name="Hauser L."/>
            <person name="Brambilla E."/>
            <person name="Klenk H.-P."/>
            <person name="Woyke T.J."/>
        </authorList>
    </citation>
    <scope>NUCLEOTIDE SEQUENCE [LARGE SCALE GENOMIC DNA]</scope>
    <source>
        <strain evidence="1 2">K62</strain>
    </source>
</reference>
<evidence type="ECO:0000313" key="2">
    <source>
        <dbReference type="Proteomes" id="UP000005087"/>
    </source>
</evidence>
<sequence>MPAHLRPVDLDEPAASGYPHYRELLGTDRLSPLRLPTEAELAAAARRSPWLSATRSLALWVGDGRVVDDATGGLARRDAALAVKELSASRTVPGGLAPTPVEIAQWWELADDLGFLDCAGHTATVASGVDSWPDGDDATVLGLWKQAFASLCAWSLSLDTELAGEPRLRLHGAGATVLPLFAARESGLGLAELSAMVREVAMLDADGEWSAAVWDRWVAERGDPAEVLYRRLVQLGAVEIHAGTVRLTALGLFALWSEIKAEVDIPLLPAVEHMSAADMVSVALLGTAEQVDAEWRAWSATRTAAEAASELAAVAVAGGASERAAATALLRKLGPEAHEVWHDLLEVPALRPYAKRALGEGESAGMSLTDHDVAWLTADMFCDVDVEHPPDRIGELLAATVAAGEEGVFDVLRRLDHPGAAAALRVFGQYHPDGKVAKAARRAAFTARASATPDRPSGPG</sequence>
<protein>
    <submittedName>
        <fullName evidence="1">Uncharacterized protein</fullName>
    </submittedName>
</protein>
<gene>
    <name evidence="1" type="ORF">SacglDRAFT_02906</name>
</gene>
<accession>I1D4B5</accession>
<proteinExistence type="predicted"/>
<dbReference type="eggNOG" id="COG0140">
    <property type="taxonomic scope" value="Bacteria"/>
</dbReference>
<dbReference type="HOGENOM" id="CLU_045534_0_0_11"/>
<dbReference type="STRING" id="928724.SacglDRAFT_02906"/>
<organism evidence="1 2">
    <name type="scientific">Saccharomonospora glauca K62</name>
    <dbReference type="NCBI Taxonomy" id="928724"/>
    <lineage>
        <taxon>Bacteria</taxon>
        <taxon>Bacillati</taxon>
        <taxon>Actinomycetota</taxon>
        <taxon>Actinomycetes</taxon>
        <taxon>Pseudonocardiales</taxon>
        <taxon>Pseudonocardiaceae</taxon>
        <taxon>Saccharomonospora</taxon>
    </lineage>
</organism>
<dbReference type="AlphaFoldDB" id="I1D4B5"/>